<dbReference type="PANTHER" id="PTHR24305:SF164">
    <property type="entry name" value="P450, PUTATIVE (EUROFUNG)-RELATED"/>
    <property type="match status" value="1"/>
</dbReference>
<protein>
    <recommendedName>
        <fullName evidence="10">Cytochrome P450</fullName>
    </recommendedName>
</protein>
<dbReference type="InterPro" id="IPR017972">
    <property type="entry name" value="Cyt_P450_CS"/>
</dbReference>
<dbReference type="PRINTS" id="PR00463">
    <property type="entry name" value="EP450I"/>
</dbReference>
<dbReference type="PROSITE" id="PS00086">
    <property type="entry name" value="CYTOCHROME_P450"/>
    <property type="match status" value="1"/>
</dbReference>
<evidence type="ECO:0008006" key="10">
    <source>
        <dbReference type="Google" id="ProtNLM"/>
    </source>
</evidence>
<comment type="similarity">
    <text evidence="6">Belongs to the cytochrome P450 family.</text>
</comment>
<dbReference type="Proteomes" id="UP001215151">
    <property type="component" value="Unassembled WGS sequence"/>
</dbReference>
<comment type="caution">
    <text evidence="8">The sequence shown here is derived from an EMBL/GenBank/DDBJ whole genome shotgun (WGS) entry which is preliminary data.</text>
</comment>
<feature type="transmembrane region" description="Helical" evidence="7">
    <location>
        <begin position="6"/>
        <end position="28"/>
    </location>
</feature>
<keyword evidence="7" id="KW-1133">Transmembrane helix</keyword>
<dbReference type="InterPro" id="IPR002401">
    <property type="entry name" value="Cyt_P450_E_grp-I"/>
</dbReference>
<keyword evidence="6" id="KW-0560">Oxidoreductase</keyword>
<dbReference type="GO" id="GO:0020037">
    <property type="term" value="F:heme binding"/>
    <property type="evidence" value="ECO:0007669"/>
    <property type="project" value="InterPro"/>
</dbReference>
<evidence type="ECO:0000256" key="5">
    <source>
        <dbReference type="PIRSR" id="PIRSR602401-1"/>
    </source>
</evidence>
<keyword evidence="7" id="KW-0472">Membrane</keyword>
<dbReference type="SUPFAM" id="SSF48264">
    <property type="entry name" value="Cytochrome P450"/>
    <property type="match status" value="1"/>
</dbReference>
<dbReference type="GO" id="GO:0016705">
    <property type="term" value="F:oxidoreductase activity, acting on paired donors, with incorporation or reduction of molecular oxygen"/>
    <property type="evidence" value="ECO:0007669"/>
    <property type="project" value="InterPro"/>
</dbReference>
<keyword evidence="6" id="KW-0503">Monooxygenase</keyword>
<name>A0AAD7TYY1_9APHY</name>
<comment type="pathway">
    <text evidence="2">Secondary metabolite biosynthesis.</text>
</comment>
<dbReference type="InterPro" id="IPR001128">
    <property type="entry name" value="Cyt_P450"/>
</dbReference>
<keyword evidence="5 6" id="KW-0349">Heme</keyword>
<dbReference type="Gene3D" id="1.10.630.10">
    <property type="entry name" value="Cytochrome P450"/>
    <property type="match status" value="1"/>
</dbReference>
<evidence type="ECO:0000313" key="8">
    <source>
        <dbReference type="EMBL" id="KAJ8487582.1"/>
    </source>
</evidence>
<keyword evidence="9" id="KW-1185">Reference proteome</keyword>
<dbReference type="PANTHER" id="PTHR24305">
    <property type="entry name" value="CYTOCHROME P450"/>
    <property type="match status" value="1"/>
</dbReference>
<keyword evidence="4 5" id="KW-0408">Iron</keyword>
<dbReference type="InterPro" id="IPR050121">
    <property type="entry name" value="Cytochrome_P450_monoxygenase"/>
</dbReference>
<organism evidence="8 9">
    <name type="scientific">Trametes cubensis</name>
    <dbReference type="NCBI Taxonomy" id="1111947"/>
    <lineage>
        <taxon>Eukaryota</taxon>
        <taxon>Fungi</taxon>
        <taxon>Dikarya</taxon>
        <taxon>Basidiomycota</taxon>
        <taxon>Agaricomycotina</taxon>
        <taxon>Agaricomycetes</taxon>
        <taxon>Polyporales</taxon>
        <taxon>Polyporaceae</taxon>
        <taxon>Trametes</taxon>
    </lineage>
</organism>
<dbReference type="GO" id="GO:0004497">
    <property type="term" value="F:monooxygenase activity"/>
    <property type="evidence" value="ECO:0007669"/>
    <property type="project" value="UniProtKB-KW"/>
</dbReference>
<comment type="cofactor">
    <cofactor evidence="1 5">
        <name>heme</name>
        <dbReference type="ChEBI" id="CHEBI:30413"/>
    </cofactor>
</comment>
<dbReference type="GO" id="GO:0005506">
    <property type="term" value="F:iron ion binding"/>
    <property type="evidence" value="ECO:0007669"/>
    <property type="project" value="InterPro"/>
</dbReference>
<dbReference type="AlphaFoldDB" id="A0AAD7TYY1"/>
<gene>
    <name evidence="8" type="ORF">ONZ51_g4090</name>
</gene>
<evidence type="ECO:0000256" key="7">
    <source>
        <dbReference type="SAM" id="Phobius"/>
    </source>
</evidence>
<evidence type="ECO:0000256" key="4">
    <source>
        <dbReference type="ARBA" id="ARBA00023004"/>
    </source>
</evidence>
<evidence type="ECO:0000256" key="6">
    <source>
        <dbReference type="RuleBase" id="RU000461"/>
    </source>
</evidence>
<evidence type="ECO:0000256" key="3">
    <source>
        <dbReference type="ARBA" id="ARBA00022723"/>
    </source>
</evidence>
<dbReference type="PRINTS" id="PR00385">
    <property type="entry name" value="P450"/>
</dbReference>
<dbReference type="CDD" id="cd11059">
    <property type="entry name" value="CYP_fungal"/>
    <property type="match status" value="1"/>
</dbReference>
<evidence type="ECO:0000256" key="2">
    <source>
        <dbReference type="ARBA" id="ARBA00005179"/>
    </source>
</evidence>
<accession>A0AAD7TYY1</accession>
<proteinExistence type="inferred from homology"/>
<evidence type="ECO:0000313" key="9">
    <source>
        <dbReference type="Proteomes" id="UP001215151"/>
    </source>
</evidence>
<reference evidence="8" key="1">
    <citation type="submission" date="2022-11" db="EMBL/GenBank/DDBJ databases">
        <title>Genome Sequence of Cubamyces cubensis.</title>
        <authorList>
            <person name="Buettner E."/>
        </authorList>
    </citation>
    <scope>NUCLEOTIDE SEQUENCE</scope>
    <source>
        <strain evidence="8">MPL-01</strain>
    </source>
</reference>
<keyword evidence="3 5" id="KW-0479">Metal-binding</keyword>
<evidence type="ECO:0000256" key="1">
    <source>
        <dbReference type="ARBA" id="ARBA00001971"/>
    </source>
</evidence>
<dbReference type="EMBL" id="JAPEVG010000076">
    <property type="protein sequence ID" value="KAJ8487582.1"/>
    <property type="molecule type" value="Genomic_DNA"/>
</dbReference>
<dbReference type="InterPro" id="IPR036396">
    <property type="entry name" value="Cyt_P450_sf"/>
</dbReference>
<keyword evidence="7" id="KW-0812">Transmembrane</keyword>
<feature type="binding site" description="axial binding residue" evidence="5">
    <location>
        <position position="424"/>
    </location>
    <ligand>
        <name>heme</name>
        <dbReference type="ChEBI" id="CHEBI:30413"/>
    </ligand>
    <ligandPart>
        <name>Fe</name>
        <dbReference type="ChEBI" id="CHEBI:18248"/>
    </ligandPart>
</feature>
<sequence>MATSISLLVVAQATLLSVVVIMFYRLLLAPLSRLPGPKLCAITRLPLIYYEFSGERREWIHNLHMRYGPVVRIAPDEVSFASREATREIYSSGGSGYDKTSYYSLFEHFDTPNIFSTLEKGRHAAVKRRFVERYNKTHIMRPEVSLVLQEHVETFIAICADSVGRSVDVYLLLHCYALDGVTGHMFYPCGLHSLTNSHDFELMKELTFPSLLKEQYLRYYLPALGRFLAEVTGYGRLRSDGVGCVRYVQETVRNATVATHTLLHKLRLYENEDPDLRLAASECMDHLVAGLDTTGDALCFLMYHISCPALQSCQDRLRAELLANPSVPVDNLPYLDALVKEGLRVYNPAPVSLPRHVPEGGRVIDGVWLPAGTIVSCQAHTLHRYDTRVFPEPDDFLPDRWLDPQGAIERNQLFFAFGAGGRGCIGKHLALFEMKTLLKEVYTNFCTRVAPDMNASMEMDDQIATVRPKDQKCLLIFDRVDEM</sequence>
<dbReference type="Pfam" id="PF00067">
    <property type="entry name" value="p450"/>
    <property type="match status" value="1"/>
</dbReference>